<feature type="compositionally biased region" description="Low complexity" evidence="1">
    <location>
        <begin position="42"/>
        <end position="58"/>
    </location>
</feature>
<evidence type="ECO:0000313" key="5">
    <source>
        <dbReference type="Proteomes" id="UP000002419"/>
    </source>
</evidence>
<dbReference type="InterPro" id="IPR016024">
    <property type="entry name" value="ARM-type_fold"/>
</dbReference>
<accession>B3DTX3</accession>
<evidence type="ECO:0000259" key="3">
    <source>
        <dbReference type="Pfam" id="PF20155"/>
    </source>
</evidence>
<feature type="compositionally biased region" description="Polar residues" evidence="1">
    <location>
        <begin position="31"/>
        <end position="41"/>
    </location>
</feature>
<feature type="domain" description="Tape measure protein N-terminal" evidence="3">
    <location>
        <begin position="193"/>
        <end position="375"/>
    </location>
</feature>
<proteinExistence type="predicted"/>
<dbReference type="SUPFAM" id="SSF48371">
    <property type="entry name" value="ARM repeat"/>
    <property type="match status" value="1"/>
</dbReference>
<dbReference type="NCBIfam" id="TIGR02675">
    <property type="entry name" value="tape_meas_nterm"/>
    <property type="match status" value="1"/>
</dbReference>
<gene>
    <name evidence="4" type="ordered locus">BLD_1146</name>
</gene>
<feature type="transmembrane region" description="Helical" evidence="2">
    <location>
        <begin position="582"/>
        <end position="600"/>
    </location>
</feature>
<dbReference type="PANTHER" id="PTHR37813">
    <property type="entry name" value="FELS-2 PROPHAGE PROTEIN"/>
    <property type="match status" value="1"/>
</dbReference>
<evidence type="ECO:0000256" key="2">
    <source>
        <dbReference type="SAM" id="Phobius"/>
    </source>
</evidence>
<protein>
    <submittedName>
        <fullName evidence="4">Mu-like phage minor tail protein</fullName>
    </submittedName>
</protein>
<dbReference type="KEGG" id="blj:BLD_1146"/>
<feature type="transmembrane region" description="Helical" evidence="2">
    <location>
        <begin position="704"/>
        <end position="723"/>
    </location>
</feature>
<dbReference type="AlphaFoldDB" id="B3DTX3"/>
<feature type="transmembrane region" description="Helical" evidence="2">
    <location>
        <begin position="752"/>
        <end position="771"/>
    </location>
</feature>
<reference evidence="4 5" key="1">
    <citation type="journal article" date="2006" name="Appl. Environ. Microbiol.">
        <title>Sequence analysis of two cryptic plasmids from Bifidobacterium longum DJO10A and construction of a shuttle cloning vector.</title>
        <authorList>
            <person name="Lee J.H."/>
            <person name="O'Sullivan D.J."/>
        </authorList>
    </citation>
    <scope>NUCLEOTIDE SEQUENCE [LARGE SCALE GENOMIC DNA]</scope>
    <source>
        <strain evidence="4 5">DJO10A</strain>
    </source>
</reference>
<feature type="region of interest" description="Disordered" evidence="1">
    <location>
        <begin position="1"/>
        <end position="91"/>
    </location>
</feature>
<reference evidence="4 5" key="2">
    <citation type="journal article" date="2008" name="BMC Genomics">
        <title>Comparative genomic analysis of the gut bacterium Bifidobacterium longum reveals loci susceptible to deletion during pure culture growth.</title>
        <authorList>
            <person name="Lee J.H."/>
            <person name="Karamychev V.N."/>
            <person name="Kozyavkin S.A."/>
            <person name="Mills D."/>
            <person name="Pavlov A.R."/>
            <person name="Pavlova N.V."/>
            <person name="Polouchine N.N."/>
            <person name="Richardson P.M."/>
            <person name="Shakhova V.V."/>
            <person name="Slesarev A.I."/>
            <person name="Weimer B."/>
            <person name="O'Sullivan D.J."/>
        </authorList>
    </citation>
    <scope>NUCLEOTIDE SEQUENCE [LARGE SCALE GENOMIC DNA]</scope>
    <source>
        <strain evidence="4 5">DJO10A</strain>
    </source>
</reference>
<dbReference type="Proteomes" id="UP000002419">
    <property type="component" value="Chromosome"/>
</dbReference>
<name>B3DTX3_BIFLD</name>
<organism evidence="4 5">
    <name type="scientific">Bifidobacterium longum (strain DJO10A)</name>
    <dbReference type="NCBI Taxonomy" id="205913"/>
    <lineage>
        <taxon>Bacteria</taxon>
        <taxon>Bacillati</taxon>
        <taxon>Actinomycetota</taxon>
        <taxon>Actinomycetes</taxon>
        <taxon>Bifidobacteriales</taxon>
        <taxon>Bifidobacteriaceae</taxon>
        <taxon>Bifidobacterium</taxon>
    </lineage>
</organism>
<dbReference type="HOGENOM" id="CLU_301424_0_0_11"/>
<evidence type="ECO:0000256" key="1">
    <source>
        <dbReference type="SAM" id="MobiDB-lite"/>
    </source>
</evidence>
<dbReference type="Pfam" id="PF20155">
    <property type="entry name" value="TMP_3"/>
    <property type="match status" value="1"/>
</dbReference>
<feature type="compositionally biased region" description="Polar residues" evidence="1">
    <location>
        <begin position="1"/>
        <end position="15"/>
    </location>
</feature>
<keyword evidence="2" id="KW-0472">Membrane</keyword>
<dbReference type="InterPro" id="IPR013491">
    <property type="entry name" value="Tape_meas_N"/>
</dbReference>
<keyword evidence="2" id="KW-1133">Transmembrane helix</keyword>
<dbReference type="EMBL" id="CP000605">
    <property type="protein sequence ID" value="ACD98592.1"/>
    <property type="molecule type" value="Genomic_DNA"/>
</dbReference>
<keyword evidence="2" id="KW-0812">Transmembrane</keyword>
<evidence type="ECO:0000313" key="4">
    <source>
        <dbReference type="EMBL" id="ACD98592.1"/>
    </source>
</evidence>
<sequence>MGSTPTSSGRANCQPTVRPHWPPTCPVRPSSGKNSTRASHGTTRPTSSPTSATASRSSPGRKPRKPHARARAGADNSNAPAPSGMKPRAARPWRWTTNNWPHTWPHRAPPSGRHSMAIEIATAFVQVVPSMKGVGKAIESAFGSASETAGNTAGIKAGNGFAGGFGAKLGVITGIAQSVAGKAIEAFMGLSGEITSASDSAQKFASTLNFAGVSEKQIKRLTASTQDYADKTVYDLNDIRNTTAQLAANGVPNYDRLAEAAGNLNAVAGGSADTFKSVAMVLTQTAGQGKLTTENWNQLSDAIPGASGKIQQALKEAGAYTGNFRDAMADGQITAQEFNDAIMSLGFTDAAVEAATSASTIEGATGNLEAAFVKLGASVLDSVKPAITGGMSWIADGVTNSVPVVQAGIQGVIGWFQRLYSKLEENGAITAFKSAWDAIRDAIMGVVNMVVDWVKLMPPDGAATAIKLIADTLNLIVGNAGKLAPVLIPAVTAFLGFKTATTGITAVAGGLDGIFNAAVKVKNAANGVTDLVNGIGGVSGRIQKIAASTKIAQNAQLAWNAVTSAGTAIQRAFNAVLKANPVGFWVTIFATVVAALVWFFTQTEVGRKAWAAFTSWLSETWAALVEGAKAIWNGLGEFLANLWATITGGVQSAWNGIAGFFTGLWQTISGGVTGAWTSITTFLSGVWTGIGTTATTIFNGIRDFIVNVFTVIGALIVAPLQAIQNGIDTVFGWILSFITQQMNSTNTVWSTVWTAIYNVVSTIFTLISGYISTVVNAIRTVIVVFLDLLKGDWQGAWDAIKSFFTTTWDGIKAFLSNVLDGIKSIWTSVWTAVSQFFTDVWNRIVAFFTPIINGIRNTIGNVLNAISGVWTSVWNAVKSVASAIWNAISGVVSTCIQNVRNTISTVLNAISGVWTSVWNSVSSFLGNIWHGITSAVSNGIQSVSNTVGRIRDTVLGAVSGAGGWLYDTGRQIISGLINGIGGAFQWVRNTISNLGSSLVGWAKGVLGIHSPSRIFRDEVGKWIPAGMAQGIDKASGLVADSIDGLTDMVPTVSLKTDTSRLETPLAYHGTVNGGRIAYTMDDRSADYATKQDIIDAIDMALSAGITLNLNDRGGEVMAGKLAKPMSYELDNMARLGR</sequence>
<dbReference type="PANTHER" id="PTHR37813:SF1">
    <property type="entry name" value="FELS-2 PROPHAGE PROTEIN"/>
    <property type="match status" value="1"/>
</dbReference>
<dbReference type="Gene3D" id="1.20.120.20">
    <property type="entry name" value="Apolipoprotein"/>
    <property type="match status" value="2"/>
</dbReference>
<feature type="compositionally biased region" description="Basic residues" evidence="1">
    <location>
        <begin position="59"/>
        <end position="70"/>
    </location>
</feature>